<accession>A0A084WR46</accession>
<proteinExistence type="predicted"/>
<evidence type="ECO:0000313" key="1">
    <source>
        <dbReference type="EMBL" id="KFB52690.1"/>
    </source>
</evidence>
<protein>
    <submittedName>
        <fullName evidence="1">AGAP003695-PA-like protein</fullName>
    </submittedName>
</protein>
<organism evidence="1">
    <name type="scientific">Anopheles sinensis</name>
    <name type="common">Mosquito</name>
    <dbReference type="NCBI Taxonomy" id="74873"/>
    <lineage>
        <taxon>Eukaryota</taxon>
        <taxon>Metazoa</taxon>
        <taxon>Ecdysozoa</taxon>
        <taxon>Arthropoda</taxon>
        <taxon>Hexapoda</taxon>
        <taxon>Insecta</taxon>
        <taxon>Pterygota</taxon>
        <taxon>Neoptera</taxon>
        <taxon>Endopterygota</taxon>
        <taxon>Diptera</taxon>
        <taxon>Nematocera</taxon>
        <taxon>Culicoidea</taxon>
        <taxon>Culicidae</taxon>
        <taxon>Anophelinae</taxon>
        <taxon>Anopheles</taxon>
    </lineage>
</organism>
<dbReference type="Proteomes" id="UP000030765">
    <property type="component" value="Unassembled WGS sequence"/>
</dbReference>
<dbReference type="VEuPathDB" id="VectorBase:ASIC020947"/>
<dbReference type="AlphaFoldDB" id="A0A084WR46"/>
<reference evidence="2" key="2">
    <citation type="submission" date="2020-05" db="UniProtKB">
        <authorList>
            <consortium name="EnsemblMetazoa"/>
        </authorList>
    </citation>
    <scope>IDENTIFICATION</scope>
</reference>
<dbReference type="EMBL" id="ATLV01025921">
    <property type="status" value="NOT_ANNOTATED_CDS"/>
    <property type="molecule type" value="Genomic_DNA"/>
</dbReference>
<gene>
    <name evidence="1" type="ORF">ZHAS_00020947</name>
</gene>
<dbReference type="EnsemblMetazoa" id="ASIC020947-RA">
    <property type="protein sequence ID" value="ASIC020947-PA"/>
    <property type="gene ID" value="ASIC020947"/>
</dbReference>
<dbReference type="EMBL" id="KE525402">
    <property type="protein sequence ID" value="KFB52690.1"/>
    <property type="molecule type" value="Genomic_DNA"/>
</dbReference>
<sequence length="53" mass="5675">MNDAVRSTALKALSQAEQNLHWLDGHAPGIAKWLVEQQFGDDVPGDNGASSPM</sequence>
<keyword evidence="3" id="KW-1185">Reference proteome</keyword>
<evidence type="ECO:0000313" key="3">
    <source>
        <dbReference type="Proteomes" id="UP000030765"/>
    </source>
</evidence>
<name>A0A084WR46_ANOSI</name>
<reference evidence="1 3" key="1">
    <citation type="journal article" date="2014" name="BMC Genomics">
        <title>Genome sequence of Anopheles sinensis provides insight into genetics basis of mosquito competence for malaria parasites.</title>
        <authorList>
            <person name="Zhou D."/>
            <person name="Zhang D."/>
            <person name="Ding G."/>
            <person name="Shi L."/>
            <person name="Hou Q."/>
            <person name="Ye Y."/>
            <person name="Xu Y."/>
            <person name="Zhou H."/>
            <person name="Xiong C."/>
            <person name="Li S."/>
            <person name="Yu J."/>
            <person name="Hong S."/>
            <person name="Yu X."/>
            <person name="Zou P."/>
            <person name="Chen C."/>
            <person name="Chang X."/>
            <person name="Wang W."/>
            <person name="Lv Y."/>
            <person name="Sun Y."/>
            <person name="Ma L."/>
            <person name="Shen B."/>
            <person name="Zhu C."/>
        </authorList>
    </citation>
    <scope>NUCLEOTIDE SEQUENCE [LARGE SCALE GENOMIC DNA]</scope>
</reference>
<evidence type="ECO:0000313" key="2">
    <source>
        <dbReference type="EnsemblMetazoa" id="ASIC020947-PA"/>
    </source>
</evidence>